<evidence type="ECO:0000313" key="3">
    <source>
        <dbReference type="Proteomes" id="UP000019205"/>
    </source>
</evidence>
<reference evidence="2 3" key="2">
    <citation type="journal article" date="2009" name="PLoS ONE">
        <title>The photosynthetic apparatus and its regulation in the aerobic gammaproteobacterium Congregibacter litoralis gen. nov., sp. nov.</title>
        <authorList>
            <person name="Spring S."/>
            <person name="Lunsdorf H."/>
            <person name="Fuchs B.M."/>
            <person name="Tindall B.J."/>
        </authorList>
    </citation>
    <scope>NUCLEOTIDE SEQUENCE [LARGE SCALE GENOMIC DNA]</scope>
    <source>
        <strain evidence="2">KT71</strain>
    </source>
</reference>
<name>V7HVK1_9GAMM</name>
<dbReference type="Proteomes" id="UP000019205">
    <property type="component" value="Chromosome"/>
</dbReference>
<feature type="coiled-coil region" evidence="1">
    <location>
        <begin position="19"/>
        <end position="49"/>
    </location>
</feature>
<comment type="caution">
    <text evidence="2">The sequence shown here is derived from an EMBL/GenBank/DDBJ whole genome shotgun (WGS) entry which is preliminary data.</text>
</comment>
<dbReference type="HOGENOM" id="CLU_1640887_0_0_6"/>
<gene>
    <name evidence="2" type="ORF">KT71_003466</name>
</gene>
<sequence length="161" mass="17997">MNDYVDPSSCNGNYPRGLVSRTCEAAEDLEAANAALEDAREWLAVAQRRERGATIDRTGAESHFNREVNRLATWVCRCFHIPPFERGLVCAFGAPNARDNQSAAALWIDQYLYELGARLEPPSDYGLFLAVQKHLCRHVPHHQVGNLDDLLDDLLDGMDGE</sequence>
<dbReference type="eggNOG" id="ENOG502ZKSX">
    <property type="taxonomic scope" value="Bacteria"/>
</dbReference>
<dbReference type="EMBL" id="AAOA02000003">
    <property type="protein sequence ID" value="ESZ89380.1"/>
    <property type="molecule type" value="Genomic_DNA"/>
</dbReference>
<accession>V7HVK1</accession>
<reference evidence="2 3" key="1">
    <citation type="journal article" date="2007" name="Proc. Natl. Acad. Sci. U.S.A.">
        <title>Characterization of a marine gammaproteobacterium capable of aerobic anoxygenic photosynthesis.</title>
        <authorList>
            <person name="Fuchs B.M."/>
            <person name="Spring S."/>
            <person name="Teeling H."/>
            <person name="Quast C."/>
            <person name="Wulf J."/>
            <person name="Schattenhofer M."/>
            <person name="Yan S."/>
            <person name="Ferriera S."/>
            <person name="Johnson J."/>
            <person name="Glockner F.O."/>
            <person name="Amann R."/>
        </authorList>
    </citation>
    <scope>NUCLEOTIDE SEQUENCE [LARGE SCALE GENOMIC DNA]</scope>
    <source>
        <strain evidence="2">KT71</strain>
    </source>
</reference>
<dbReference type="STRING" id="314285.KT71_003466"/>
<protein>
    <submittedName>
        <fullName evidence="2">Uncharacterized protein</fullName>
    </submittedName>
</protein>
<evidence type="ECO:0000313" key="2">
    <source>
        <dbReference type="EMBL" id="ESZ89380.1"/>
    </source>
</evidence>
<organism evidence="2 3">
    <name type="scientific">Congregibacter litoralis KT71</name>
    <dbReference type="NCBI Taxonomy" id="314285"/>
    <lineage>
        <taxon>Bacteria</taxon>
        <taxon>Pseudomonadati</taxon>
        <taxon>Pseudomonadota</taxon>
        <taxon>Gammaproteobacteria</taxon>
        <taxon>Cellvibrionales</taxon>
        <taxon>Halieaceae</taxon>
        <taxon>Congregibacter</taxon>
    </lineage>
</organism>
<proteinExistence type="predicted"/>
<keyword evidence="1" id="KW-0175">Coiled coil</keyword>
<evidence type="ECO:0000256" key="1">
    <source>
        <dbReference type="SAM" id="Coils"/>
    </source>
</evidence>
<dbReference type="AlphaFoldDB" id="V7HVK1"/>
<keyword evidence="3" id="KW-1185">Reference proteome</keyword>